<name>A0A552X1S1_9GAMM</name>
<dbReference type="Proteomes" id="UP000320359">
    <property type="component" value="Unassembled WGS sequence"/>
</dbReference>
<dbReference type="GO" id="GO:0000287">
    <property type="term" value="F:magnesium ion binding"/>
    <property type="evidence" value="ECO:0007669"/>
    <property type="project" value="TreeGrafter"/>
</dbReference>
<dbReference type="CDD" id="cd01562">
    <property type="entry name" value="Thr-dehyd"/>
    <property type="match status" value="1"/>
</dbReference>
<feature type="domain" description="Tryptophan synthase beta chain-like PALP" evidence="8">
    <location>
        <begin position="28"/>
        <end position="316"/>
    </location>
</feature>
<evidence type="ECO:0000256" key="7">
    <source>
        <dbReference type="ARBA" id="ARBA00023239"/>
    </source>
</evidence>
<dbReference type="InterPro" id="IPR036052">
    <property type="entry name" value="TrpB-like_PALP_sf"/>
</dbReference>
<organism evidence="9 10">
    <name type="scientific">Aliidiomarina halalkaliphila</name>
    <dbReference type="NCBI Taxonomy" id="2593535"/>
    <lineage>
        <taxon>Bacteria</taxon>
        <taxon>Pseudomonadati</taxon>
        <taxon>Pseudomonadota</taxon>
        <taxon>Gammaproteobacteria</taxon>
        <taxon>Alteromonadales</taxon>
        <taxon>Idiomarinaceae</taxon>
        <taxon>Aliidiomarina</taxon>
    </lineage>
</organism>
<reference evidence="9 10" key="1">
    <citation type="submission" date="2019-07" db="EMBL/GenBank/DDBJ databases">
        <authorList>
            <person name="Yang M."/>
            <person name="Zhao D."/>
            <person name="Xiang H."/>
        </authorList>
    </citation>
    <scope>NUCLEOTIDE SEQUENCE [LARGE SCALE GENOMIC DNA]</scope>
    <source>
        <strain evidence="9 10">IM1326</strain>
    </source>
</reference>
<dbReference type="PANTHER" id="PTHR43050">
    <property type="entry name" value="SERINE / THREONINE RACEMASE FAMILY MEMBER"/>
    <property type="match status" value="1"/>
</dbReference>
<dbReference type="PANTHER" id="PTHR43050:SF1">
    <property type="entry name" value="SERINE RACEMASE"/>
    <property type="match status" value="1"/>
</dbReference>
<sequence length="329" mass="34737">MTGWQHIAGADDLNLNLILRAEKLIASYIVQTPVLNSPCLDQAVGGASAGTQLWFKCENLQKTGAFKFRGACHALLHLTAEQRQAGVYTVSSGNHGAALAHAGQLLGVPVHVAVPTNAPKVKKQNIARYGAHITEIEPGMAAREAQVAHWQATSAMQFIPPYNHPLIIAGQGTAALELIKSQPELDGILAPLGGGGLLSGTAMIAHSQGIPVWGVEPELAADGAASFKTGSIQPAMPPRSICDGLLTSLGTHTFPVLQDYVSDILVVSDIEVIRAMKALWQSLKVIVEPSSAVVYAAVCKYPELFQGKRLGLILSGGNVDLDRVPWTGE</sequence>
<dbReference type="Gene3D" id="3.40.50.1100">
    <property type="match status" value="2"/>
</dbReference>
<evidence type="ECO:0000313" key="10">
    <source>
        <dbReference type="Proteomes" id="UP000320359"/>
    </source>
</evidence>
<dbReference type="FunFam" id="3.40.50.1100:FF:000041">
    <property type="entry name" value="Threonine ammonia-lyase, variant"/>
    <property type="match status" value="1"/>
</dbReference>
<evidence type="ECO:0000256" key="6">
    <source>
        <dbReference type="ARBA" id="ARBA00022898"/>
    </source>
</evidence>
<gene>
    <name evidence="9" type="ORF">FM042_08260</name>
</gene>
<dbReference type="Pfam" id="PF00291">
    <property type="entry name" value="PALP"/>
    <property type="match status" value="1"/>
</dbReference>
<dbReference type="RefSeq" id="WP_143235949.1">
    <property type="nucleotide sequence ID" value="NZ_VJWL01000002.1"/>
</dbReference>
<dbReference type="GO" id="GO:0070179">
    <property type="term" value="P:D-serine biosynthetic process"/>
    <property type="evidence" value="ECO:0007669"/>
    <property type="project" value="TreeGrafter"/>
</dbReference>
<comment type="cofactor">
    <cofactor evidence="4">
        <name>Mg(2+)</name>
        <dbReference type="ChEBI" id="CHEBI:18420"/>
    </cofactor>
</comment>
<comment type="cofactor">
    <cofactor evidence="3">
        <name>Mn(2+)</name>
        <dbReference type="ChEBI" id="CHEBI:29035"/>
    </cofactor>
</comment>
<dbReference type="GO" id="GO:0030170">
    <property type="term" value="F:pyridoxal phosphate binding"/>
    <property type="evidence" value="ECO:0007669"/>
    <property type="project" value="InterPro"/>
</dbReference>
<dbReference type="GO" id="GO:0003941">
    <property type="term" value="F:L-serine ammonia-lyase activity"/>
    <property type="evidence" value="ECO:0007669"/>
    <property type="project" value="TreeGrafter"/>
</dbReference>
<dbReference type="SUPFAM" id="SSF53686">
    <property type="entry name" value="Tryptophan synthase beta subunit-like PLP-dependent enzymes"/>
    <property type="match status" value="1"/>
</dbReference>
<evidence type="ECO:0000313" key="9">
    <source>
        <dbReference type="EMBL" id="TRW48964.1"/>
    </source>
</evidence>
<accession>A0A552X1S1</accession>
<evidence type="ECO:0000259" key="8">
    <source>
        <dbReference type="Pfam" id="PF00291"/>
    </source>
</evidence>
<evidence type="ECO:0000256" key="4">
    <source>
        <dbReference type="ARBA" id="ARBA00001946"/>
    </source>
</evidence>
<keyword evidence="10" id="KW-1185">Reference proteome</keyword>
<dbReference type="InterPro" id="IPR001926">
    <property type="entry name" value="TrpB-like_PALP"/>
</dbReference>
<keyword evidence="7" id="KW-0456">Lyase</keyword>
<dbReference type="EMBL" id="VJWL01000002">
    <property type="protein sequence ID" value="TRW48964.1"/>
    <property type="molecule type" value="Genomic_DNA"/>
</dbReference>
<dbReference type="GO" id="GO:0030378">
    <property type="term" value="F:serine racemase activity"/>
    <property type="evidence" value="ECO:0007669"/>
    <property type="project" value="TreeGrafter"/>
</dbReference>
<proteinExistence type="predicted"/>
<dbReference type="InterPro" id="IPR000634">
    <property type="entry name" value="Ser/Thr_deHydtase_PyrdxlP-BS"/>
</dbReference>
<comment type="cofactor">
    <cofactor evidence="2">
        <name>pyridoxal 5'-phosphate</name>
        <dbReference type="ChEBI" id="CHEBI:597326"/>
    </cofactor>
</comment>
<evidence type="ECO:0000256" key="3">
    <source>
        <dbReference type="ARBA" id="ARBA00001936"/>
    </source>
</evidence>
<comment type="caution">
    <text evidence="9">The sequence shown here is derived from an EMBL/GenBank/DDBJ whole genome shotgun (WGS) entry which is preliminary data.</text>
</comment>
<dbReference type="PROSITE" id="PS00165">
    <property type="entry name" value="DEHYDRATASE_SER_THR"/>
    <property type="match status" value="1"/>
</dbReference>
<protein>
    <submittedName>
        <fullName evidence="9">Pyridoxal-phosphate dependent enzyme</fullName>
    </submittedName>
</protein>
<dbReference type="GO" id="GO:0005524">
    <property type="term" value="F:ATP binding"/>
    <property type="evidence" value="ECO:0007669"/>
    <property type="project" value="TreeGrafter"/>
</dbReference>
<keyword evidence="5" id="KW-0460">Magnesium</keyword>
<evidence type="ECO:0000256" key="2">
    <source>
        <dbReference type="ARBA" id="ARBA00001933"/>
    </source>
</evidence>
<comment type="cofactor">
    <cofactor evidence="1">
        <name>Ca(2+)</name>
        <dbReference type="ChEBI" id="CHEBI:29108"/>
    </cofactor>
</comment>
<dbReference type="OrthoDB" id="9811476at2"/>
<dbReference type="AlphaFoldDB" id="A0A552X1S1"/>
<keyword evidence="6" id="KW-0663">Pyridoxal phosphate</keyword>
<evidence type="ECO:0000256" key="5">
    <source>
        <dbReference type="ARBA" id="ARBA00022842"/>
    </source>
</evidence>
<dbReference type="GO" id="GO:0018114">
    <property type="term" value="F:threonine racemase activity"/>
    <property type="evidence" value="ECO:0007669"/>
    <property type="project" value="TreeGrafter"/>
</dbReference>
<evidence type="ECO:0000256" key="1">
    <source>
        <dbReference type="ARBA" id="ARBA00001913"/>
    </source>
</evidence>